<gene>
    <name evidence="1" type="ORF">H0A72_03755</name>
</gene>
<accession>A0A853FWB5</accession>
<proteinExistence type="predicted"/>
<dbReference type="RefSeq" id="WP_180153543.1">
    <property type="nucleotide sequence ID" value="NZ_JACCEM010000002.1"/>
</dbReference>
<keyword evidence="2" id="KW-1185">Reference proteome</keyword>
<name>A0A853FWB5_9BURK</name>
<protein>
    <submittedName>
        <fullName evidence="1">Uncharacterized protein</fullName>
    </submittedName>
</protein>
<evidence type="ECO:0000313" key="1">
    <source>
        <dbReference type="EMBL" id="NYT48419.1"/>
    </source>
</evidence>
<organism evidence="1 2">
    <name type="scientific">Parapusillimonas granuli</name>
    <dbReference type="NCBI Taxonomy" id="380911"/>
    <lineage>
        <taxon>Bacteria</taxon>
        <taxon>Pseudomonadati</taxon>
        <taxon>Pseudomonadota</taxon>
        <taxon>Betaproteobacteria</taxon>
        <taxon>Burkholderiales</taxon>
        <taxon>Alcaligenaceae</taxon>
        <taxon>Parapusillimonas</taxon>
    </lineage>
</organism>
<dbReference type="EMBL" id="JACCEM010000002">
    <property type="protein sequence ID" value="NYT48419.1"/>
    <property type="molecule type" value="Genomic_DNA"/>
</dbReference>
<reference evidence="1 2" key="1">
    <citation type="submission" date="2020-07" db="EMBL/GenBank/DDBJ databases">
        <title>Taxonomic revisions and descriptions of new bacterial species based on genomic comparisons in the high-G+C-content subgroup of the family Alcaligenaceae.</title>
        <authorList>
            <person name="Szabo A."/>
            <person name="Felfoldi T."/>
        </authorList>
    </citation>
    <scope>NUCLEOTIDE SEQUENCE [LARGE SCALE GENOMIC DNA]</scope>
    <source>
        <strain evidence="1 2">LMG 24012</strain>
    </source>
</reference>
<comment type="caution">
    <text evidence="1">The sequence shown here is derived from an EMBL/GenBank/DDBJ whole genome shotgun (WGS) entry which is preliminary data.</text>
</comment>
<evidence type="ECO:0000313" key="2">
    <source>
        <dbReference type="Proteomes" id="UP000559809"/>
    </source>
</evidence>
<dbReference type="AlphaFoldDB" id="A0A853FWB5"/>
<sequence length="61" mass="6645">MITVGTDTRLTDELERQLMMQAIEDQFRFKPLVSLKKLLAKLFAGHAGGKTPVQGAVESAG</sequence>
<dbReference type="Proteomes" id="UP000559809">
    <property type="component" value="Unassembled WGS sequence"/>
</dbReference>